<dbReference type="Proteomes" id="UP000431451">
    <property type="component" value="Unassembled WGS sequence"/>
</dbReference>
<dbReference type="AlphaFoldDB" id="A0A650MAD6"/>
<dbReference type="InterPro" id="IPR000801">
    <property type="entry name" value="Esterase-like"/>
</dbReference>
<evidence type="ECO:0000256" key="3">
    <source>
        <dbReference type="SAM" id="SignalP"/>
    </source>
</evidence>
<dbReference type="InterPro" id="IPR041172">
    <property type="entry name" value="EstA_Ig-like_N"/>
</dbReference>
<feature type="compositionally biased region" description="Low complexity" evidence="2">
    <location>
        <begin position="133"/>
        <end position="144"/>
    </location>
</feature>
<dbReference type="EMBL" id="CAKJVE010000004">
    <property type="protein sequence ID" value="CAG9709759.1"/>
    <property type="molecule type" value="Genomic_DNA"/>
</dbReference>
<dbReference type="InterPro" id="IPR050955">
    <property type="entry name" value="Plant_Biomass_Hydrol_Est"/>
</dbReference>
<feature type="compositionally biased region" description="Gly residues" evidence="2">
    <location>
        <begin position="121"/>
        <end position="132"/>
    </location>
</feature>
<dbReference type="Proteomes" id="UP001189143">
    <property type="component" value="Unassembled WGS sequence"/>
</dbReference>
<feature type="domain" description="Esterase Ig-like N-terminal" evidence="4">
    <location>
        <begin position="43"/>
        <end position="192"/>
    </location>
</feature>
<keyword evidence="1 3" id="KW-0732">Signal</keyword>
<dbReference type="PROSITE" id="PS51257">
    <property type="entry name" value="PROKAR_LIPOPROTEIN"/>
    <property type="match status" value="1"/>
</dbReference>
<dbReference type="Pfam" id="PF18435">
    <property type="entry name" value="EstA_Ig_like"/>
    <property type="match status" value="1"/>
</dbReference>
<dbReference type="PANTHER" id="PTHR43037">
    <property type="entry name" value="UNNAMED PRODUCT-RELATED"/>
    <property type="match status" value="1"/>
</dbReference>
<dbReference type="EMBL" id="UWJD01000001">
    <property type="protein sequence ID" value="VCT83622.1"/>
    <property type="molecule type" value="Genomic_DNA"/>
</dbReference>
<feature type="region of interest" description="Disordered" evidence="2">
    <location>
        <begin position="114"/>
        <end position="176"/>
    </location>
</feature>
<reference evidence="6" key="3">
    <citation type="submission" date="2022-10" db="EMBL/GenBank/DDBJ databases">
        <authorList>
            <person name="Aires J."/>
            <person name="Mesa V."/>
        </authorList>
    </citation>
    <scope>NUCLEOTIDE SEQUENCE</scope>
    <source>
        <strain evidence="6">Clostridium neonatale JD116</strain>
    </source>
</reference>
<feature type="signal peptide" evidence="3">
    <location>
        <begin position="1"/>
        <end position="24"/>
    </location>
</feature>
<dbReference type="PANTHER" id="PTHR43037:SF1">
    <property type="entry name" value="BLL1128 PROTEIN"/>
    <property type="match status" value="1"/>
</dbReference>
<evidence type="ECO:0000313" key="6">
    <source>
        <dbReference type="EMBL" id="CAI3615954.1"/>
    </source>
</evidence>
<sequence>MRNKKIISTIAVALIIFTSTSLSACSSNGGSAKTTPASDHIKSVTAINEVFGDGQKVSAVALEYDSEIDTSKLDTSDFTVEGKTVTKVYANTAAEKSDEGANGKYVIAELDTTITSESENGGNGGDGGGGKDQNGNDQQGDSQGASKGGDNAPGEGGPKLGDPATDSAESKPLTVNITQSDDISTVDGQIYKADSKVMTNTNAVNLVVDDFQQLVYTDPNYNDAKLMYNLYVPKNYDPSKKYPLVLFMHDAGVVSNSPTNTLTQGLGAVVWAEPSEQAKNECFVLAPQYNSIIADDTSQTTEAMDMTVDLIKNLETQYSIDSNRLYNTGQSMGGMTSIAMNIKYPDMFAASLLVACQWDPTKVDPMANKNLWIVVSEGDNKANPGQDAITEELKTQGATVSKATWNAEASKEELATDVSQMLASNSSINYTVFKGGSHRYTWQYAYSIEGIRDWLFQQVKK</sequence>
<organism evidence="7 8">
    <name type="scientific">Clostridium neonatale</name>
    <dbReference type="NCBI Taxonomy" id="137838"/>
    <lineage>
        <taxon>Bacteria</taxon>
        <taxon>Bacillati</taxon>
        <taxon>Bacillota</taxon>
        <taxon>Clostridia</taxon>
        <taxon>Eubacteriales</taxon>
        <taxon>Clostridiaceae</taxon>
        <taxon>Clostridium</taxon>
    </lineage>
</organism>
<dbReference type="Gene3D" id="3.40.50.1820">
    <property type="entry name" value="alpha/beta hydrolase"/>
    <property type="match status" value="1"/>
</dbReference>
<dbReference type="EMBL" id="CAMTCP010000236">
    <property type="protein sequence ID" value="CAI3615954.1"/>
    <property type="molecule type" value="Genomic_DNA"/>
</dbReference>
<feature type="chain" id="PRO_5042724622" evidence="3">
    <location>
        <begin position="25"/>
        <end position="461"/>
    </location>
</feature>
<dbReference type="RefSeq" id="WP_200847543.1">
    <property type="nucleotide sequence ID" value="NZ_CAKJVE010000004.1"/>
</dbReference>
<gene>
    <name evidence="6" type="ORF">CNEO2_390014</name>
    <name evidence="5" type="ORF">CNEO_44395</name>
    <name evidence="7" type="ORF">CNEONATNEC25_01219</name>
</gene>
<reference evidence="5" key="2">
    <citation type="submission" date="2021-10" db="EMBL/GenBank/DDBJ databases">
        <authorList>
            <person name="Mesa V."/>
        </authorList>
    </citation>
    <scope>NUCLEOTIDE SEQUENCE</scope>
    <source>
        <strain evidence="5">CC3_PB</strain>
    </source>
</reference>
<dbReference type="Gene3D" id="2.60.40.2180">
    <property type="match status" value="1"/>
</dbReference>
<evidence type="ECO:0000313" key="8">
    <source>
        <dbReference type="Proteomes" id="UP000431451"/>
    </source>
</evidence>
<name>A0A650MAD6_9CLOT</name>
<evidence type="ECO:0000259" key="4">
    <source>
        <dbReference type="Pfam" id="PF18435"/>
    </source>
</evidence>
<evidence type="ECO:0000256" key="1">
    <source>
        <dbReference type="ARBA" id="ARBA00022729"/>
    </source>
</evidence>
<evidence type="ECO:0000313" key="7">
    <source>
        <dbReference type="EMBL" id="VCT83622.1"/>
    </source>
</evidence>
<accession>A0A650MAD6</accession>
<evidence type="ECO:0000313" key="5">
    <source>
        <dbReference type="EMBL" id="CAG9709759.1"/>
    </source>
</evidence>
<dbReference type="SUPFAM" id="SSF53474">
    <property type="entry name" value="alpha/beta-Hydrolases"/>
    <property type="match status" value="1"/>
</dbReference>
<protein>
    <submittedName>
        <fullName evidence="5">Peptidase</fullName>
    </submittedName>
</protein>
<dbReference type="InterPro" id="IPR029058">
    <property type="entry name" value="AB_hydrolase_fold"/>
</dbReference>
<dbReference type="Proteomes" id="UP000789738">
    <property type="component" value="Unassembled WGS sequence"/>
</dbReference>
<reference evidence="7 8" key="1">
    <citation type="submission" date="2018-06" db="EMBL/GenBank/DDBJ databases">
        <authorList>
            <consortium name="IHU Genomes"/>
        </authorList>
    </citation>
    <scope>NUCLEOTIDE SEQUENCE [LARGE SCALE GENOMIC DNA]</scope>
    <source>
        <strain evidence="7 8">NEC25</strain>
    </source>
</reference>
<evidence type="ECO:0000256" key="2">
    <source>
        <dbReference type="SAM" id="MobiDB-lite"/>
    </source>
</evidence>
<proteinExistence type="predicted"/>
<dbReference type="Pfam" id="PF00756">
    <property type="entry name" value="Esterase"/>
    <property type="match status" value="1"/>
</dbReference>